<dbReference type="Gene3D" id="1.25.40.10">
    <property type="entry name" value="Tetratricopeptide repeat domain"/>
    <property type="match status" value="3"/>
</dbReference>
<protein>
    <submittedName>
        <fullName evidence="4">Uncharacterized protein</fullName>
    </submittedName>
</protein>
<dbReference type="SMART" id="SM00028">
    <property type="entry name" value="TPR"/>
    <property type="match status" value="8"/>
</dbReference>
<keyword evidence="5" id="KW-1185">Reference proteome</keyword>
<evidence type="ECO:0000256" key="1">
    <source>
        <dbReference type="ARBA" id="ARBA00022737"/>
    </source>
</evidence>
<organism evidence="4 5">
    <name type="scientific">Arenimonas composti TR7-09 = DSM 18010</name>
    <dbReference type="NCBI Taxonomy" id="1121013"/>
    <lineage>
        <taxon>Bacteria</taxon>
        <taxon>Pseudomonadati</taxon>
        <taxon>Pseudomonadota</taxon>
        <taxon>Gammaproteobacteria</taxon>
        <taxon>Lysobacterales</taxon>
        <taxon>Lysobacteraceae</taxon>
        <taxon>Arenimonas</taxon>
    </lineage>
</organism>
<dbReference type="Proteomes" id="UP000029391">
    <property type="component" value="Unassembled WGS sequence"/>
</dbReference>
<dbReference type="InterPro" id="IPR019734">
    <property type="entry name" value="TPR_rpt"/>
</dbReference>
<accession>A0A091BG00</accession>
<dbReference type="PROSITE" id="PS50005">
    <property type="entry name" value="TPR"/>
    <property type="match status" value="3"/>
</dbReference>
<dbReference type="PANTHER" id="PTHR44858">
    <property type="entry name" value="TETRATRICOPEPTIDE REPEAT PROTEIN 6"/>
    <property type="match status" value="1"/>
</dbReference>
<evidence type="ECO:0000256" key="2">
    <source>
        <dbReference type="ARBA" id="ARBA00022803"/>
    </source>
</evidence>
<dbReference type="PANTHER" id="PTHR44858:SF1">
    <property type="entry name" value="UDP-N-ACETYLGLUCOSAMINE--PEPTIDE N-ACETYLGLUCOSAMINYLTRANSFERASE SPINDLY-RELATED"/>
    <property type="match status" value="1"/>
</dbReference>
<dbReference type="STRING" id="1121013.GCA_000426365_02172"/>
<dbReference type="InterPro" id="IPR011990">
    <property type="entry name" value="TPR-like_helical_dom_sf"/>
</dbReference>
<dbReference type="RefSeq" id="WP_026817158.1">
    <property type="nucleotide sequence ID" value="NZ_AUFF01000006.1"/>
</dbReference>
<dbReference type="EMBL" id="AWXU01000017">
    <property type="protein sequence ID" value="KFN50676.1"/>
    <property type="molecule type" value="Genomic_DNA"/>
</dbReference>
<dbReference type="Pfam" id="PF07719">
    <property type="entry name" value="TPR_2"/>
    <property type="match status" value="1"/>
</dbReference>
<keyword evidence="1" id="KW-0677">Repeat</keyword>
<reference evidence="4 5" key="1">
    <citation type="submission" date="2013-09" db="EMBL/GenBank/DDBJ databases">
        <title>Genome sequencing of Arenimonas composti.</title>
        <authorList>
            <person name="Chen F."/>
            <person name="Wang G."/>
        </authorList>
    </citation>
    <scope>NUCLEOTIDE SEQUENCE [LARGE SCALE GENOMIC DNA]</scope>
    <source>
        <strain evidence="4 5">TR7-09</strain>
    </source>
</reference>
<dbReference type="eggNOG" id="COG0457">
    <property type="taxonomic scope" value="Bacteria"/>
</dbReference>
<dbReference type="Pfam" id="PF14559">
    <property type="entry name" value="TPR_19"/>
    <property type="match status" value="1"/>
</dbReference>
<comment type="caution">
    <text evidence="4">The sequence shown here is derived from an EMBL/GenBank/DDBJ whole genome shotgun (WGS) entry which is preliminary data.</text>
</comment>
<gene>
    <name evidence="4" type="ORF">P873_05810</name>
</gene>
<sequence>MLAEITDALRRGDIAAALSTARSFAAAEPGNGAAHHLLGVTLQQAGDRAGARRAYEQALELAPDRAETYFGLANVLLAEGDRSGATRRLHEALALDPNQLGAYVMLVHLALARGDRDEAARNLRLAQRVDPEHPQVLVAEGYVQQAGGDLEGALKTFTAALNVAPNLAAAQLAIGNAYLARGMWPFAEQALVNALNLDTSRAPATLRALAEARRRQGKAKETLEALDELLTLTPDDLAARQLRAEIHLDAGDAELALADQLHLLALRPDHPRSVLLASSHLARSGRREQAVAIVEAALAAAPQVDELWRARLNISGMLGEDPKPILDRWQDASPDSPNVLDMLAGFHQALGESVLAVAYAERALAQNPRLQASLGVILGHELREDPAAAVKRVDALLPDVTVPEERRSFLGWAGAALDSLGRYDEAAARWREMITVPMPDQLLPPPPLPAEAAPAGEGAGTLLFSPPGLRAEFVLRAMKRMLQKRLRLERIDDPSLGDGFGRERPPVGHPQAGSAERWRAGLETIGQDPATVIDWLPFVDGYTLQALQGARVVALLGDPRDLLLNWMVHGSIQGYLFSNQLVRSAEWLAASLEALADFRDLHPGAVHLIRMDRDAGKAEQALEKLLELPEPLGALFGPGARFLPGHWKHYREAYADAFGVLAPVAARLGYPD</sequence>
<name>A0A091BG00_9GAMM</name>
<dbReference type="InterPro" id="IPR050498">
    <property type="entry name" value="Ycf3"/>
</dbReference>
<evidence type="ECO:0000313" key="5">
    <source>
        <dbReference type="Proteomes" id="UP000029391"/>
    </source>
</evidence>
<feature type="repeat" description="TPR" evidence="3">
    <location>
        <begin position="32"/>
        <end position="65"/>
    </location>
</feature>
<feature type="repeat" description="TPR" evidence="3">
    <location>
        <begin position="134"/>
        <end position="167"/>
    </location>
</feature>
<keyword evidence="2 3" id="KW-0802">TPR repeat</keyword>
<dbReference type="SUPFAM" id="SSF48452">
    <property type="entry name" value="TPR-like"/>
    <property type="match status" value="2"/>
</dbReference>
<evidence type="ECO:0000313" key="4">
    <source>
        <dbReference type="EMBL" id="KFN50676.1"/>
    </source>
</evidence>
<dbReference type="AlphaFoldDB" id="A0A091BG00"/>
<proteinExistence type="predicted"/>
<feature type="repeat" description="TPR" evidence="3">
    <location>
        <begin position="66"/>
        <end position="99"/>
    </location>
</feature>
<evidence type="ECO:0000256" key="3">
    <source>
        <dbReference type="PROSITE-ProRule" id="PRU00339"/>
    </source>
</evidence>
<dbReference type="InterPro" id="IPR013105">
    <property type="entry name" value="TPR_2"/>
</dbReference>
<dbReference type="OrthoDB" id="5965059at2"/>